<sequence>MLVVELGVWLVPLTLFFVPCRQIVLLLKRLQEFHRSMTRPRRHTSADMQAAPPASTAPWSERGTNSIGVRRPSQEAWGSSPQAEKHAAAGESIAGAPAERIDGELRRQGPSTPPPQPQPPPATDRELVAMTRDREFGTQRWLDGVQRERRGGLQVFALKHIN</sequence>
<dbReference type="OrthoDB" id="644059at2759"/>
<protein>
    <submittedName>
        <fullName evidence="2">Uncharacterized protein</fullName>
    </submittedName>
</protein>
<feature type="region of interest" description="Disordered" evidence="1">
    <location>
        <begin position="38"/>
        <end position="126"/>
    </location>
</feature>
<name>A0A6G1EYQ4_9ORYZ</name>
<organism evidence="2 3">
    <name type="scientific">Oryza meyeriana var. granulata</name>
    <dbReference type="NCBI Taxonomy" id="110450"/>
    <lineage>
        <taxon>Eukaryota</taxon>
        <taxon>Viridiplantae</taxon>
        <taxon>Streptophyta</taxon>
        <taxon>Embryophyta</taxon>
        <taxon>Tracheophyta</taxon>
        <taxon>Spermatophyta</taxon>
        <taxon>Magnoliopsida</taxon>
        <taxon>Liliopsida</taxon>
        <taxon>Poales</taxon>
        <taxon>Poaceae</taxon>
        <taxon>BOP clade</taxon>
        <taxon>Oryzoideae</taxon>
        <taxon>Oryzeae</taxon>
        <taxon>Oryzinae</taxon>
        <taxon>Oryza</taxon>
        <taxon>Oryza meyeriana</taxon>
    </lineage>
</organism>
<comment type="caution">
    <text evidence="2">The sequence shown here is derived from an EMBL/GenBank/DDBJ whole genome shotgun (WGS) entry which is preliminary data.</text>
</comment>
<evidence type="ECO:0000313" key="3">
    <source>
        <dbReference type="Proteomes" id="UP000479710"/>
    </source>
</evidence>
<feature type="compositionally biased region" description="Low complexity" evidence="1">
    <location>
        <begin position="89"/>
        <end position="98"/>
    </location>
</feature>
<evidence type="ECO:0000313" key="2">
    <source>
        <dbReference type="EMBL" id="KAF0929780.1"/>
    </source>
</evidence>
<dbReference type="AlphaFoldDB" id="A0A6G1EYQ4"/>
<keyword evidence="3" id="KW-1185">Reference proteome</keyword>
<feature type="compositionally biased region" description="Pro residues" evidence="1">
    <location>
        <begin position="111"/>
        <end position="122"/>
    </location>
</feature>
<reference evidence="2 3" key="1">
    <citation type="submission" date="2019-11" db="EMBL/GenBank/DDBJ databases">
        <title>Whole genome sequence of Oryza granulata.</title>
        <authorList>
            <person name="Li W."/>
        </authorList>
    </citation>
    <scope>NUCLEOTIDE SEQUENCE [LARGE SCALE GENOMIC DNA]</scope>
    <source>
        <strain evidence="3">cv. Menghai</strain>
        <tissue evidence="2">Leaf</tissue>
    </source>
</reference>
<dbReference type="EMBL" id="SPHZ02000002">
    <property type="protein sequence ID" value="KAF0929780.1"/>
    <property type="molecule type" value="Genomic_DNA"/>
</dbReference>
<proteinExistence type="predicted"/>
<accession>A0A6G1EYQ4</accession>
<dbReference type="Proteomes" id="UP000479710">
    <property type="component" value="Unassembled WGS sequence"/>
</dbReference>
<evidence type="ECO:0000256" key="1">
    <source>
        <dbReference type="SAM" id="MobiDB-lite"/>
    </source>
</evidence>
<gene>
    <name evidence="2" type="ORF">E2562_024464</name>
</gene>